<keyword evidence="2" id="KW-1185">Reference proteome</keyword>
<reference evidence="2" key="1">
    <citation type="submission" date="2012-06" db="EMBL/GenBank/DDBJ databases">
        <title>The complete genome of Flexibacter litoralis DSM 6794.</title>
        <authorList>
            <person name="Lucas S."/>
            <person name="Copeland A."/>
            <person name="Lapidus A."/>
            <person name="Glavina del Rio T."/>
            <person name="Dalin E."/>
            <person name="Tice H."/>
            <person name="Bruce D."/>
            <person name="Goodwin L."/>
            <person name="Pitluck S."/>
            <person name="Peters L."/>
            <person name="Ovchinnikova G."/>
            <person name="Lu M."/>
            <person name="Kyrpides N."/>
            <person name="Mavromatis K."/>
            <person name="Ivanova N."/>
            <person name="Brettin T."/>
            <person name="Detter J.C."/>
            <person name="Han C."/>
            <person name="Larimer F."/>
            <person name="Land M."/>
            <person name="Hauser L."/>
            <person name="Markowitz V."/>
            <person name="Cheng J.-F."/>
            <person name="Hugenholtz P."/>
            <person name="Woyke T."/>
            <person name="Wu D."/>
            <person name="Spring S."/>
            <person name="Lang E."/>
            <person name="Kopitz M."/>
            <person name="Brambilla E."/>
            <person name="Klenk H.-P."/>
            <person name="Eisen J.A."/>
        </authorList>
    </citation>
    <scope>NUCLEOTIDE SEQUENCE [LARGE SCALE GENOMIC DNA]</scope>
    <source>
        <strain evidence="2">ATCC 23117 / DSM 6794 / NBRC 15988 / NCIMB 1366 / Sio-4</strain>
    </source>
</reference>
<dbReference type="InterPro" id="IPR029044">
    <property type="entry name" value="Nucleotide-diphossugar_trans"/>
</dbReference>
<dbReference type="RefSeq" id="WP_014797734.1">
    <property type="nucleotide sequence ID" value="NC_018018.1"/>
</dbReference>
<name>I4AJZ7_BERLS</name>
<dbReference type="SUPFAM" id="SSF53448">
    <property type="entry name" value="Nucleotide-diphospho-sugar transferases"/>
    <property type="match status" value="1"/>
</dbReference>
<organism evidence="1 2">
    <name type="scientific">Bernardetia litoralis (strain ATCC 23117 / DSM 6794 / NBRC 15988 / NCIMB 1366 / Fx l1 / Sio-4)</name>
    <name type="common">Flexibacter litoralis</name>
    <dbReference type="NCBI Taxonomy" id="880071"/>
    <lineage>
        <taxon>Bacteria</taxon>
        <taxon>Pseudomonadati</taxon>
        <taxon>Bacteroidota</taxon>
        <taxon>Cytophagia</taxon>
        <taxon>Cytophagales</taxon>
        <taxon>Bernardetiaceae</taxon>
        <taxon>Bernardetia</taxon>
    </lineage>
</organism>
<dbReference type="Gene3D" id="3.90.550.10">
    <property type="entry name" value="Spore Coat Polysaccharide Biosynthesis Protein SpsA, Chain A"/>
    <property type="match status" value="1"/>
</dbReference>
<dbReference type="Proteomes" id="UP000006054">
    <property type="component" value="Chromosome"/>
</dbReference>
<protein>
    <recommendedName>
        <fullName evidence="3">LPS:glycosyltransferase</fullName>
    </recommendedName>
</protein>
<dbReference type="HOGENOM" id="CLU_917509_0_0_10"/>
<dbReference type="KEGG" id="fli:Fleli_1889"/>
<dbReference type="EMBL" id="CP003345">
    <property type="protein sequence ID" value="AFM04282.1"/>
    <property type="molecule type" value="Genomic_DNA"/>
</dbReference>
<sequence>MLENAVVFTLANNTYEAGVAALINSLLHNGFKGKIKVGIPPPHFKGQPLENVEYIYLDSKSHPINLKTELILSNPCTNFIYFDSDIVVNTREFLEELESLLHYSPVFPIEAIVPKEDFRRLRWNEQISGSMDFSKNYSLSYYNAGFFAGNWERDIALIKDWKSKMQQCLTSLDSVEGVGKYFKLSDQDVLNALLQDDTYNIAGISLPDWWGNMSGEQGPFLFIGLWSEPGFYHHTLQPKTWLHKSVPLRPPNAYDMLWYKYLKMDYYKMDIKKVISSKMIAWLEHKKHMKYYRVIKKMIKKII</sequence>
<dbReference type="STRING" id="880071.Fleli_1889"/>
<evidence type="ECO:0000313" key="1">
    <source>
        <dbReference type="EMBL" id="AFM04282.1"/>
    </source>
</evidence>
<evidence type="ECO:0000313" key="2">
    <source>
        <dbReference type="Proteomes" id="UP000006054"/>
    </source>
</evidence>
<dbReference type="OrthoDB" id="8479124at2"/>
<accession>I4AJZ7</accession>
<gene>
    <name evidence="1" type="ordered locus">Fleli_1889</name>
</gene>
<dbReference type="AlphaFoldDB" id="I4AJZ7"/>
<evidence type="ECO:0008006" key="3">
    <source>
        <dbReference type="Google" id="ProtNLM"/>
    </source>
</evidence>
<proteinExistence type="predicted"/>